<evidence type="ECO:0000313" key="1">
    <source>
        <dbReference type="EMBL" id="KAJ7571014.1"/>
    </source>
</evidence>
<comment type="caution">
    <text evidence="1">The sequence shown here is derived from an EMBL/GenBank/DDBJ whole genome shotgun (WGS) entry which is preliminary data.</text>
</comment>
<dbReference type="EMBL" id="CM055092">
    <property type="protein sequence ID" value="KAJ7571014.1"/>
    <property type="molecule type" value="Genomic_DNA"/>
</dbReference>
<sequence length="171" mass="18407">MATLAFPSLSTSFVAPSSSSSSSSASVAATAQLPHCIRLRSLAEVSGKRHRGGRRKMLLAAKNDQQGAAGDSESKQVLDAFFLGKAFADTVNERLGSAIGEFLSEVGRKQAEQQKEVRKFQEEVQERARIAKLKASRQALSKEDEETTKKSPSHEVSSTQSRNGGEVLPSK</sequence>
<gene>
    <name evidence="1" type="ORF">O6H91_01G145100</name>
</gene>
<proteinExistence type="predicted"/>
<accession>A0ACC2EX13</accession>
<name>A0ACC2EX13_DIPCM</name>
<dbReference type="Proteomes" id="UP001162992">
    <property type="component" value="Chromosome 1"/>
</dbReference>
<keyword evidence="2" id="KW-1185">Reference proteome</keyword>
<reference evidence="2" key="1">
    <citation type="journal article" date="2024" name="Proc. Natl. Acad. Sci. U.S.A.">
        <title>Extraordinary preservation of gene collinearity over three hundred million years revealed in homosporous lycophytes.</title>
        <authorList>
            <person name="Li C."/>
            <person name="Wickell D."/>
            <person name="Kuo L.Y."/>
            <person name="Chen X."/>
            <person name="Nie B."/>
            <person name="Liao X."/>
            <person name="Peng D."/>
            <person name="Ji J."/>
            <person name="Jenkins J."/>
            <person name="Williams M."/>
            <person name="Shu S."/>
            <person name="Plott C."/>
            <person name="Barry K."/>
            <person name="Rajasekar S."/>
            <person name="Grimwood J."/>
            <person name="Han X."/>
            <person name="Sun S."/>
            <person name="Hou Z."/>
            <person name="He W."/>
            <person name="Dai G."/>
            <person name="Sun C."/>
            <person name="Schmutz J."/>
            <person name="Leebens-Mack J.H."/>
            <person name="Li F.W."/>
            <person name="Wang L."/>
        </authorList>
    </citation>
    <scope>NUCLEOTIDE SEQUENCE [LARGE SCALE GENOMIC DNA]</scope>
    <source>
        <strain evidence="2">cv. PW_Plant_1</strain>
    </source>
</reference>
<evidence type="ECO:0000313" key="2">
    <source>
        <dbReference type="Proteomes" id="UP001162992"/>
    </source>
</evidence>
<protein>
    <submittedName>
        <fullName evidence="1">Uncharacterized protein</fullName>
    </submittedName>
</protein>
<organism evidence="1 2">
    <name type="scientific">Diphasiastrum complanatum</name>
    <name type="common">Issler's clubmoss</name>
    <name type="synonym">Lycopodium complanatum</name>
    <dbReference type="NCBI Taxonomy" id="34168"/>
    <lineage>
        <taxon>Eukaryota</taxon>
        <taxon>Viridiplantae</taxon>
        <taxon>Streptophyta</taxon>
        <taxon>Embryophyta</taxon>
        <taxon>Tracheophyta</taxon>
        <taxon>Lycopodiopsida</taxon>
        <taxon>Lycopodiales</taxon>
        <taxon>Lycopodiaceae</taxon>
        <taxon>Lycopodioideae</taxon>
        <taxon>Diphasiastrum</taxon>
    </lineage>
</organism>